<dbReference type="RefSeq" id="WP_182121794.1">
    <property type="nucleotide sequence ID" value="NZ_CP059567.1"/>
</dbReference>
<keyword evidence="1" id="KW-1133">Transmembrane helix</keyword>
<evidence type="ECO:0000256" key="1">
    <source>
        <dbReference type="SAM" id="Phobius"/>
    </source>
</evidence>
<evidence type="ECO:0000313" key="3">
    <source>
        <dbReference type="Proteomes" id="UP000514752"/>
    </source>
</evidence>
<reference evidence="2 3" key="1">
    <citation type="submission" date="2020-07" db="EMBL/GenBank/DDBJ databases">
        <title>Genomic diversity of species in the Neisseriaceae family.</title>
        <authorList>
            <person name="Vincent A.T."/>
            <person name="Bernet E."/>
            <person name="Veyrier F.J."/>
        </authorList>
    </citation>
    <scope>NUCLEOTIDE SEQUENCE [LARGE SCALE GENOMIC DNA]</scope>
    <source>
        <strain evidence="2 3">DSM 22244</strain>
    </source>
</reference>
<dbReference type="PANTHER" id="PTHR33507">
    <property type="entry name" value="INNER MEMBRANE PROTEIN YBBJ"/>
    <property type="match status" value="1"/>
</dbReference>
<organism evidence="2 3">
    <name type="scientific">Neisseria shayeganii</name>
    <dbReference type="NCBI Taxonomy" id="607712"/>
    <lineage>
        <taxon>Bacteria</taxon>
        <taxon>Pseudomonadati</taxon>
        <taxon>Pseudomonadota</taxon>
        <taxon>Betaproteobacteria</taxon>
        <taxon>Neisseriales</taxon>
        <taxon>Neisseriaceae</taxon>
        <taxon>Neisseria</taxon>
    </lineage>
</organism>
<keyword evidence="1" id="KW-0472">Membrane</keyword>
<dbReference type="SUPFAM" id="SSF141322">
    <property type="entry name" value="NfeD domain-like"/>
    <property type="match status" value="1"/>
</dbReference>
<dbReference type="PANTHER" id="PTHR33507:SF3">
    <property type="entry name" value="INNER MEMBRANE PROTEIN YBBJ"/>
    <property type="match status" value="1"/>
</dbReference>
<dbReference type="AlphaFoldDB" id="A0A7D7N8K2"/>
<name>A0A7D7N8K2_9NEIS</name>
<dbReference type="KEGG" id="nsg:H3L94_09290"/>
<dbReference type="EMBL" id="CP059567">
    <property type="protein sequence ID" value="QMT40037.1"/>
    <property type="molecule type" value="Genomic_DNA"/>
</dbReference>
<accession>A0A7D7N8K2</accession>
<protein>
    <submittedName>
        <fullName evidence="2">NfeD family protein</fullName>
    </submittedName>
</protein>
<dbReference type="GO" id="GO:0005886">
    <property type="term" value="C:plasma membrane"/>
    <property type="evidence" value="ECO:0007669"/>
    <property type="project" value="TreeGrafter"/>
</dbReference>
<sequence>MMYWLIAAAVLFVLEMFVGTVYLLVVAASLLGAGLTAGLFDAGWQVSLSVAALLSAVGIFCVYRWRKNHHRSPAEKSDDDLDIGHTVILHSRQADGLWLVQYRGAPWQARADFPAQAGQTARIAGKDGNVLILTPQEN</sequence>
<proteinExistence type="predicted"/>
<dbReference type="Proteomes" id="UP000514752">
    <property type="component" value="Chromosome"/>
</dbReference>
<evidence type="ECO:0000313" key="2">
    <source>
        <dbReference type="EMBL" id="QMT40037.1"/>
    </source>
</evidence>
<dbReference type="SUPFAM" id="SSF103473">
    <property type="entry name" value="MFS general substrate transporter"/>
    <property type="match status" value="1"/>
</dbReference>
<gene>
    <name evidence="2" type="ORF">H3L94_09290</name>
</gene>
<keyword evidence="1" id="KW-0812">Transmembrane</keyword>
<feature type="transmembrane region" description="Helical" evidence="1">
    <location>
        <begin position="42"/>
        <end position="63"/>
    </location>
</feature>
<dbReference type="InterPro" id="IPR036259">
    <property type="entry name" value="MFS_trans_sf"/>
</dbReference>
<dbReference type="InterPro" id="IPR052165">
    <property type="entry name" value="Membrane_assoc_protease"/>
</dbReference>